<dbReference type="GO" id="GO:0008654">
    <property type="term" value="P:phospholipid biosynthetic process"/>
    <property type="evidence" value="ECO:0007669"/>
    <property type="project" value="UniProtKB-KW"/>
</dbReference>
<keyword evidence="4" id="KW-0479">Metal-binding</keyword>
<keyword evidence="3" id="KW-0808">Transferase</keyword>
<evidence type="ECO:0000313" key="14">
    <source>
        <dbReference type="Proteomes" id="UP000003919"/>
    </source>
</evidence>
<name>A3I0M2_9BACT</name>
<dbReference type="Pfam" id="PF19279">
    <property type="entry name" value="YegS_C"/>
    <property type="match status" value="1"/>
</dbReference>
<evidence type="ECO:0000256" key="2">
    <source>
        <dbReference type="ARBA" id="ARBA00022516"/>
    </source>
</evidence>
<evidence type="ECO:0000256" key="6">
    <source>
        <dbReference type="ARBA" id="ARBA00022777"/>
    </source>
</evidence>
<dbReference type="InterPro" id="IPR001206">
    <property type="entry name" value="Diacylglycerol_kinase_cat_dom"/>
</dbReference>
<keyword evidence="14" id="KW-1185">Reference proteome</keyword>
<evidence type="ECO:0000313" key="13">
    <source>
        <dbReference type="EMBL" id="EAZ80018.1"/>
    </source>
</evidence>
<dbReference type="InterPro" id="IPR050187">
    <property type="entry name" value="Lipid_Phosphate_FormReg"/>
</dbReference>
<keyword evidence="11" id="KW-1208">Phospholipid metabolism</keyword>
<dbReference type="GO" id="GO:0016301">
    <property type="term" value="F:kinase activity"/>
    <property type="evidence" value="ECO:0007669"/>
    <property type="project" value="UniProtKB-KW"/>
</dbReference>
<keyword evidence="6" id="KW-0418">Kinase</keyword>
<dbReference type="Pfam" id="PF00781">
    <property type="entry name" value="DAGK_cat"/>
    <property type="match status" value="1"/>
</dbReference>
<dbReference type="PANTHER" id="PTHR12358:SF106">
    <property type="entry name" value="LIPID KINASE YEGS"/>
    <property type="match status" value="1"/>
</dbReference>
<dbReference type="Proteomes" id="UP000003919">
    <property type="component" value="Unassembled WGS sequence"/>
</dbReference>
<protein>
    <submittedName>
        <fullName evidence="13">Methylglyoxal synthase</fullName>
    </submittedName>
</protein>
<evidence type="ECO:0000256" key="3">
    <source>
        <dbReference type="ARBA" id="ARBA00022679"/>
    </source>
</evidence>
<dbReference type="InterPro" id="IPR016064">
    <property type="entry name" value="NAD/diacylglycerol_kinase_sf"/>
</dbReference>
<feature type="domain" description="DAGKc" evidence="12">
    <location>
        <begin position="2"/>
        <end position="131"/>
    </location>
</feature>
<comment type="caution">
    <text evidence="13">The sequence shown here is derived from an EMBL/GenBank/DDBJ whole genome shotgun (WGS) entry which is preliminary data.</text>
</comment>
<dbReference type="AlphaFoldDB" id="A3I0M2"/>
<dbReference type="SUPFAM" id="SSF111331">
    <property type="entry name" value="NAD kinase/diacylglycerol kinase-like"/>
    <property type="match status" value="1"/>
</dbReference>
<comment type="cofactor">
    <cofactor evidence="1">
        <name>Mg(2+)</name>
        <dbReference type="ChEBI" id="CHEBI:18420"/>
    </cofactor>
</comment>
<evidence type="ECO:0000256" key="5">
    <source>
        <dbReference type="ARBA" id="ARBA00022741"/>
    </source>
</evidence>
<organism evidence="13 14">
    <name type="scientific">Algoriphagus machipongonensis</name>
    <dbReference type="NCBI Taxonomy" id="388413"/>
    <lineage>
        <taxon>Bacteria</taxon>
        <taxon>Pseudomonadati</taxon>
        <taxon>Bacteroidota</taxon>
        <taxon>Cytophagia</taxon>
        <taxon>Cytophagales</taxon>
        <taxon>Cyclobacteriaceae</taxon>
        <taxon>Algoriphagus</taxon>
    </lineage>
</organism>
<dbReference type="STRING" id="388413.ALPR1_15354"/>
<gene>
    <name evidence="13" type="ORF">ALPR1_15354</name>
</gene>
<dbReference type="Gene3D" id="3.40.50.10330">
    <property type="entry name" value="Probable inorganic polyphosphate/atp-NAD kinase, domain 1"/>
    <property type="match status" value="1"/>
</dbReference>
<evidence type="ECO:0000256" key="4">
    <source>
        <dbReference type="ARBA" id="ARBA00022723"/>
    </source>
</evidence>
<dbReference type="GO" id="GO:0005524">
    <property type="term" value="F:ATP binding"/>
    <property type="evidence" value="ECO:0007669"/>
    <property type="project" value="UniProtKB-KW"/>
</dbReference>
<dbReference type="HOGENOM" id="CLU_045532_1_2_10"/>
<evidence type="ECO:0000256" key="10">
    <source>
        <dbReference type="ARBA" id="ARBA00023209"/>
    </source>
</evidence>
<dbReference type="eggNOG" id="COG1597">
    <property type="taxonomic scope" value="Bacteria"/>
</dbReference>
<keyword evidence="5" id="KW-0547">Nucleotide-binding</keyword>
<evidence type="ECO:0000256" key="7">
    <source>
        <dbReference type="ARBA" id="ARBA00022840"/>
    </source>
</evidence>
<accession>A3I0M2</accession>
<reference evidence="13 14" key="1">
    <citation type="journal article" date="2011" name="J. Bacteriol.">
        <title>Complete genome sequence of Algoriphagus sp. PR1, bacterial prey of a colony-forming choanoflagellate.</title>
        <authorList>
            <person name="Alegado R.A."/>
            <person name="Ferriera S."/>
            <person name="Nusbaum C."/>
            <person name="Young S.K."/>
            <person name="Zeng Q."/>
            <person name="Imamovic A."/>
            <person name="Fairclough S.R."/>
            <person name="King N."/>
        </authorList>
    </citation>
    <scope>NUCLEOTIDE SEQUENCE [LARGE SCALE GENOMIC DNA]</scope>
    <source>
        <strain evidence="13 14">PR1</strain>
    </source>
</reference>
<keyword evidence="8" id="KW-0460">Magnesium</keyword>
<dbReference type="GO" id="GO:0046872">
    <property type="term" value="F:metal ion binding"/>
    <property type="evidence" value="ECO:0007669"/>
    <property type="project" value="UniProtKB-KW"/>
</dbReference>
<evidence type="ECO:0000256" key="11">
    <source>
        <dbReference type="ARBA" id="ARBA00023264"/>
    </source>
</evidence>
<dbReference type="InterPro" id="IPR017438">
    <property type="entry name" value="ATP-NAD_kinase_N"/>
</dbReference>
<dbReference type="PANTHER" id="PTHR12358">
    <property type="entry name" value="SPHINGOSINE KINASE"/>
    <property type="match status" value="1"/>
</dbReference>
<proteinExistence type="predicted"/>
<keyword evidence="2" id="KW-0444">Lipid biosynthesis</keyword>
<keyword evidence="7" id="KW-0067">ATP-binding</keyword>
<keyword evidence="9" id="KW-0443">Lipid metabolism</keyword>
<keyword evidence="10" id="KW-0594">Phospholipid biosynthesis</keyword>
<dbReference type="GO" id="GO:0005886">
    <property type="term" value="C:plasma membrane"/>
    <property type="evidence" value="ECO:0007669"/>
    <property type="project" value="TreeGrafter"/>
</dbReference>
<evidence type="ECO:0000256" key="9">
    <source>
        <dbReference type="ARBA" id="ARBA00023098"/>
    </source>
</evidence>
<evidence type="ECO:0000256" key="8">
    <source>
        <dbReference type="ARBA" id="ARBA00022842"/>
    </source>
</evidence>
<dbReference type="EMBL" id="AAXU02000001">
    <property type="protein sequence ID" value="EAZ80018.1"/>
    <property type="molecule type" value="Genomic_DNA"/>
</dbReference>
<dbReference type="NCBIfam" id="TIGR00147">
    <property type="entry name" value="YegS/Rv2252/BmrU family lipid kinase"/>
    <property type="match status" value="1"/>
</dbReference>
<dbReference type="SMART" id="SM00046">
    <property type="entry name" value="DAGKc"/>
    <property type="match status" value="1"/>
</dbReference>
<sequence>MNKLKQLHFIVNPISGKGKSLVTEKLLHTHFPTSEYTIDIQFTKFKKHAIELVHEAIQANTDLIVACGGDGTINEVASQLVNSKIPLGIIPQGSGNGLSSNLKIPRNLDQALQVIKNFKVDAIDVGKINDHFFFSNTGIGFDASLIKHYELSQKRTLKGYIQAGLTAFFEKKKSEALLVKKDENQFSILPFLIFVSNSNEMGYRMSITPKASLQDGLLDVVMIPQTNPINKVIWSTSLLLKKSHWFQKIQTFQTNKIQLEGEEITEFEVQIDGEFKTLLTKEITIQVLPKSLKILMP</sequence>
<dbReference type="Gene3D" id="2.60.200.40">
    <property type="match status" value="1"/>
</dbReference>
<evidence type="ECO:0000259" key="12">
    <source>
        <dbReference type="PROSITE" id="PS50146"/>
    </source>
</evidence>
<dbReference type="InterPro" id="IPR045540">
    <property type="entry name" value="YegS/DAGK_C"/>
</dbReference>
<dbReference type="PROSITE" id="PS50146">
    <property type="entry name" value="DAGK"/>
    <property type="match status" value="1"/>
</dbReference>
<dbReference type="InterPro" id="IPR005218">
    <property type="entry name" value="Diacylglycerol/lipid_kinase"/>
</dbReference>
<evidence type="ECO:0000256" key="1">
    <source>
        <dbReference type="ARBA" id="ARBA00001946"/>
    </source>
</evidence>